<dbReference type="EMBL" id="AUWU02000007">
    <property type="protein sequence ID" value="KAH0571181.1"/>
    <property type="molecule type" value="Genomic_DNA"/>
</dbReference>
<evidence type="ECO:0000256" key="4">
    <source>
        <dbReference type="ARBA" id="ARBA00022741"/>
    </source>
</evidence>
<evidence type="ECO:0000259" key="9">
    <source>
        <dbReference type="PROSITE" id="PS50862"/>
    </source>
</evidence>
<evidence type="ECO:0000256" key="3">
    <source>
        <dbReference type="ARBA" id="ARBA00022598"/>
    </source>
</evidence>
<dbReference type="GO" id="GO:0005524">
    <property type="term" value="F:ATP binding"/>
    <property type="evidence" value="ECO:0007669"/>
    <property type="project" value="UniProtKB-KW"/>
</dbReference>
<keyword evidence="3" id="KW-0436">Ligase</keyword>
<dbReference type="Gene3D" id="3.40.50.800">
    <property type="entry name" value="Anticodon-binding domain"/>
    <property type="match status" value="1"/>
</dbReference>
<reference evidence="10 11" key="1">
    <citation type="journal article" date="2014" name="PLoS Genet.">
        <title>The Genome of Spironucleus salmonicida Highlights a Fish Pathogen Adapted to Fluctuating Environments.</title>
        <authorList>
            <person name="Xu F."/>
            <person name="Jerlstrom-Hultqvist J."/>
            <person name="Einarsson E."/>
            <person name="Astvaldsson A."/>
            <person name="Svard S.G."/>
            <person name="Andersson J.O."/>
        </authorList>
    </citation>
    <scope>NUCLEOTIDE SEQUENCE</scope>
    <source>
        <strain evidence="11">ATCC 50377</strain>
    </source>
</reference>
<comment type="similarity">
    <text evidence="1">Belongs to the class-II aminoacyl-tRNA synthetase family.</text>
</comment>
<evidence type="ECO:0000256" key="6">
    <source>
        <dbReference type="ARBA" id="ARBA00022917"/>
    </source>
</evidence>
<keyword evidence="6" id="KW-0648">Protein biosynthesis</keyword>
<keyword evidence="7 10" id="KW-0030">Aminoacyl-tRNA synthetase</keyword>
<feature type="domain" description="Aminoacyl-transfer RNA synthetases class-II family profile" evidence="9">
    <location>
        <begin position="156"/>
        <end position="476"/>
    </location>
</feature>
<dbReference type="InterPro" id="IPR006195">
    <property type="entry name" value="aa-tRNA-synth_II"/>
</dbReference>
<dbReference type="InterPro" id="IPR002314">
    <property type="entry name" value="aa-tRNA-synt_IIb"/>
</dbReference>
<dbReference type="InterPro" id="IPR045864">
    <property type="entry name" value="aa-tRNA-synth_II/BPL/LPL"/>
</dbReference>
<dbReference type="InterPro" id="IPR002315">
    <property type="entry name" value="tRNA-synt_gly"/>
</dbReference>
<dbReference type="InterPro" id="IPR036621">
    <property type="entry name" value="Anticodon-bd_dom_sf"/>
</dbReference>
<dbReference type="InterPro" id="IPR033731">
    <property type="entry name" value="GlyRS-like_core"/>
</dbReference>
<dbReference type="PRINTS" id="PR01043">
    <property type="entry name" value="TRNASYNTHGLY"/>
</dbReference>
<accession>V6LQR6</accession>
<evidence type="ECO:0000313" key="10">
    <source>
        <dbReference type="EMBL" id="EST46925.1"/>
    </source>
</evidence>
<evidence type="ECO:0000256" key="2">
    <source>
        <dbReference type="ARBA" id="ARBA00012829"/>
    </source>
</evidence>
<dbReference type="GO" id="GO:0004820">
    <property type="term" value="F:glycine-tRNA ligase activity"/>
    <property type="evidence" value="ECO:0007669"/>
    <property type="project" value="UniProtKB-EC"/>
</dbReference>
<protein>
    <recommendedName>
        <fullName evidence="2">glycine--tRNA ligase</fullName>
        <ecNumber evidence="2">6.1.1.14</ecNumber>
    </recommendedName>
    <alternativeName>
        <fullName evidence="8">Diadenosine tetraphosphate synthetase</fullName>
    </alternativeName>
</protein>
<dbReference type="NCBIfam" id="TIGR00389">
    <property type="entry name" value="glyS_dimeric"/>
    <property type="match status" value="1"/>
</dbReference>
<evidence type="ECO:0000256" key="1">
    <source>
        <dbReference type="ARBA" id="ARBA00008226"/>
    </source>
</evidence>
<dbReference type="InterPro" id="IPR027031">
    <property type="entry name" value="Gly-tRNA_synthase/POLG2"/>
</dbReference>
<evidence type="ECO:0000256" key="5">
    <source>
        <dbReference type="ARBA" id="ARBA00022840"/>
    </source>
</evidence>
<dbReference type="PROSITE" id="PS50862">
    <property type="entry name" value="AA_TRNA_LIGASE_II"/>
    <property type="match status" value="1"/>
</dbReference>
<keyword evidence="12" id="KW-1185">Reference proteome</keyword>
<name>V6LQR6_9EUKA</name>
<dbReference type="PANTHER" id="PTHR10745">
    <property type="entry name" value="GLYCYL-TRNA SYNTHETASE/DNA POLYMERASE SUBUNIT GAMMA-2"/>
    <property type="match status" value="1"/>
</dbReference>
<dbReference type="SUPFAM" id="SSF55681">
    <property type="entry name" value="Class II aaRS and biotin synthetases"/>
    <property type="match status" value="1"/>
</dbReference>
<gene>
    <name evidence="10" type="ORF">SS50377_13082</name>
    <name evidence="11" type="ORF">SS50377_27481</name>
</gene>
<dbReference type="AlphaFoldDB" id="V6LQR6"/>
<dbReference type="Gene3D" id="3.30.930.10">
    <property type="entry name" value="Bira Bifunctional Protein, Domain 2"/>
    <property type="match status" value="1"/>
</dbReference>
<dbReference type="GO" id="GO:0005739">
    <property type="term" value="C:mitochondrion"/>
    <property type="evidence" value="ECO:0007669"/>
    <property type="project" value="TreeGrafter"/>
</dbReference>
<dbReference type="OrthoDB" id="57698at2759"/>
<dbReference type="CDD" id="cd00774">
    <property type="entry name" value="GlyRS-like_core"/>
    <property type="match status" value="1"/>
</dbReference>
<dbReference type="VEuPathDB" id="GiardiaDB:SS50377_27481"/>
<evidence type="ECO:0000313" key="11">
    <source>
        <dbReference type="EMBL" id="KAH0571181.1"/>
    </source>
</evidence>
<keyword evidence="4" id="KW-0547">Nucleotide-binding</keyword>
<evidence type="ECO:0000256" key="8">
    <source>
        <dbReference type="ARBA" id="ARBA00030057"/>
    </source>
</evidence>
<organism evidence="10">
    <name type="scientific">Spironucleus salmonicida</name>
    <dbReference type="NCBI Taxonomy" id="348837"/>
    <lineage>
        <taxon>Eukaryota</taxon>
        <taxon>Metamonada</taxon>
        <taxon>Diplomonadida</taxon>
        <taxon>Hexamitidae</taxon>
        <taxon>Hexamitinae</taxon>
        <taxon>Spironucleus</taxon>
    </lineage>
</organism>
<dbReference type="Gene3D" id="3.30.40.230">
    <property type="match status" value="1"/>
</dbReference>
<dbReference type="InterPro" id="IPR004154">
    <property type="entry name" value="Anticodon-bd"/>
</dbReference>
<dbReference type="Proteomes" id="UP000018208">
    <property type="component" value="Unassembled WGS sequence"/>
</dbReference>
<dbReference type="NCBIfam" id="NF003211">
    <property type="entry name" value="PRK04173.1"/>
    <property type="match status" value="1"/>
</dbReference>
<dbReference type="Pfam" id="PF00587">
    <property type="entry name" value="tRNA-synt_2b"/>
    <property type="match status" value="1"/>
</dbReference>
<keyword evidence="5" id="KW-0067">ATP-binding</keyword>
<dbReference type="PANTHER" id="PTHR10745:SF0">
    <property type="entry name" value="GLYCINE--TRNA LIGASE"/>
    <property type="match status" value="1"/>
</dbReference>
<dbReference type="GO" id="GO:0070150">
    <property type="term" value="P:mitochondrial glycyl-tRNA aminoacylation"/>
    <property type="evidence" value="ECO:0007669"/>
    <property type="project" value="TreeGrafter"/>
</dbReference>
<dbReference type="EC" id="6.1.1.14" evidence="2"/>
<evidence type="ECO:0000256" key="7">
    <source>
        <dbReference type="ARBA" id="ARBA00023146"/>
    </source>
</evidence>
<sequence length="578" mass="65399">MQNTLVRRFIVAPSFEIYGGVAGLFDLGPVGCQLRHNIIDLWRNMFVVEDDLFEIQCTNLVPEVVLKASGHIAKFADLMVKDSKTGECFRADKIIEQFLEKLAEAEKNEEAKNKIQIDINSADGLNIQDTAALIAKYNIVSERGNPLSEPFPFNLMFATSIGPDGRAPAYLRPETAQGIFMNFKRGLEQSRSLPFGIAQIGSAFRNEIAPRGGLLRVREFEQAEIEYFIQNREAGHPHYKEIEDVSCNFFTSDAQLAGTQPVVLTIKEAVTQKVLAHESLAYYIARIYMFLTRLGLDSQKLRFRQHMPKQLAHYAKDCWDCDCLLNSGWTEIVGVADRSAFDLEVHSKASGQDLSAFIQYDTPVEVEQAKCKAVMKFIAKAHKQNAQGIKKYLEESDMNVILQIKTELENNQKTIVQGCEITPEMCEFTVGKCMKYGENVIPIVIEPSIGIGRVLHCILEHTFYQRDEQRTSFKFPIAISPIKLGITTLQNDDRINPIAQKLVRECRKAGIMCKQDDSAVAIGKKYARFDEIGVSYVATIDFDTLEDKKVTIRERDSMQQERVNLDQLIQTLLNKIKE</sequence>
<proteinExistence type="inferred from homology"/>
<dbReference type="Pfam" id="PF03129">
    <property type="entry name" value="HGTP_anticodon"/>
    <property type="match status" value="1"/>
</dbReference>
<dbReference type="SUPFAM" id="SSF52954">
    <property type="entry name" value="Class II aaRS ABD-related"/>
    <property type="match status" value="1"/>
</dbReference>
<dbReference type="EMBL" id="KI546057">
    <property type="protein sequence ID" value="EST46925.1"/>
    <property type="molecule type" value="Genomic_DNA"/>
</dbReference>
<reference evidence="11" key="2">
    <citation type="submission" date="2020-12" db="EMBL/GenBank/DDBJ databases">
        <title>New Spironucleus salmonicida genome in near-complete chromosomes.</title>
        <authorList>
            <person name="Xu F."/>
            <person name="Kurt Z."/>
            <person name="Jimenez-Gonzalez A."/>
            <person name="Astvaldsson A."/>
            <person name="Andersson J.O."/>
            <person name="Svard S.G."/>
        </authorList>
    </citation>
    <scope>NUCLEOTIDE SEQUENCE</scope>
    <source>
        <strain evidence="11">ATCC 50377</strain>
    </source>
</reference>
<evidence type="ECO:0000313" key="12">
    <source>
        <dbReference type="Proteomes" id="UP000018208"/>
    </source>
</evidence>